<dbReference type="EMBL" id="JAQQWE010000001">
    <property type="protein sequence ID" value="KAK7967802.1"/>
    <property type="molecule type" value="Genomic_DNA"/>
</dbReference>
<comment type="caution">
    <text evidence="5">The sequence shown here is derived from an EMBL/GenBank/DDBJ whole genome shotgun (WGS) entry which is preliminary data.</text>
</comment>
<dbReference type="Gene3D" id="2.40.70.10">
    <property type="entry name" value="Acid Proteases"/>
    <property type="match status" value="2"/>
</dbReference>
<dbReference type="InterPro" id="IPR021109">
    <property type="entry name" value="Peptidase_aspartic_dom_sf"/>
</dbReference>
<dbReference type="InterPro" id="IPR033121">
    <property type="entry name" value="PEPTIDASE_A1"/>
</dbReference>
<protein>
    <submittedName>
        <fullName evidence="5">Bcap7</fullName>
    </submittedName>
</protein>
<reference evidence="5 6" key="1">
    <citation type="submission" date="2023-01" db="EMBL/GenBank/DDBJ databases">
        <title>Analysis of 21 Apiospora genomes using comparative genomics revels a genus with tremendous synthesis potential of carbohydrate active enzymes and secondary metabolites.</title>
        <authorList>
            <person name="Sorensen T."/>
        </authorList>
    </citation>
    <scope>NUCLEOTIDE SEQUENCE [LARGE SCALE GENOMIC DNA]</scope>
    <source>
        <strain evidence="5 6">CBS 24483</strain>
    </source>
</reference>
<keyword evidence="3" id="KW-0645">Protease</keyword>
<dbReference type="InterPro" id="IPR034164">
    <property type="entry name" value="Pepsin-like_dom"/>
</dbReference>
<proteinExistence type="inferred from homology"/>
<name>A0ABR1QZC4_9PEZI</name>
<evidence type="ECO:0000313" key="6">
    <source>
        <dbReference type="Proteomes" id="UP001391051"/>
    </source>
</evidence>
<dbReference type="GeneID" id="92071363"/>
<dbReference type="PROSITE" id="PS00141">
    <property type="entry name" value="ASP_PROTEASE"/>
    <property type="match status" value="1"/>
</dbReference>
<comment type="similarity">
    <text evidence="1 3">Belongs to the peptidase A1 family.</text>
</comment>
<accession>A0ABR1QZC4</accession>
<keyword evidence="6" id="KW-1185">Reference proteome</keyword>
<dbReference type="SUPFAM" id="SSF50630">
    <property type="entry name" value="Acid proteases"/>
    <property type="match status" value="1"/>
</dbReference>
<evidence type="ECO:0000256" key="3">
    <source>
        <dbReference type="RuleBase" id="RU000454"/>
    </source>
</evidence>
<dbReference type="PROSITE" id="PS51767">
    <property type="entry name" value="PEPTIDASE_A1"/>
    <property type="match status" value="1"/>
</dbReference>
<evidence type="ECO:0000256" key="1">
    <source>
        <dbReference type="ARBA" id="ARBA00007447"/>
    </source>
</evidence>
<evidence type="ECO:0000259" key="4">
    <source>
        <dbReference type="PROSITE" id="PS51767"/>
    </source>
</evidence>
<gene>
    <name evidence="5" type="ORF">PG986_002079</name>
</gene>
<organism evidence="5 6">
    <name type="scientific">Apiospora aurea</name>
    <dbReference type="NCBI Taxonomy" id="335848"/>
    <lineage>
        <taxon>Eukaryota</taxon>
        <taxon>Fungi</taxon>
        <taxon>Dikarya</taxon>
        <taxon>Ascomycota</taxon>
        <taxon>Pezizomycotina</taxon>
        <taxon>Sordariomycetes</taxon>
        <taxon>Xylariomycetidae</taxon>
        <taxon>Amphisphaeriales</taxon>
        <taxon>Apiosporaceae</taxon>
        <taxon>Apiospora</taxon>
    </lineage>
</organism>
<dbReference type="InterPro" id="IPR001969">
    <property type="entry name" value="Aspartic_peptidase_AS"/>
</dbReference>
<dbReference type="InterPro" id="IPR001461">
    <property type="entry name" value="Aspartic_peptidase_A1"/>
</dbReference>
<dbReference type="Proteomes" id="UP001391051">
    <property type="component" value="Unassembled WGS sequence"/>
</dbReference>
<dbReference type="RefSeq" id="XP_066707194.1">
    <property type="nucleotide sequence ID" value="XM_066838301.1"/>
</dbReference>
<dbReference type="PRINTS" id="PR00792">
    <property type="entry name" value="PEPSIN"/>
</dbReference>
<dbReference type="Pfam" id="PF00026">
    <property type="entry name" value="Asp"/>
    <property type="match status" value="1"/>
</dbReference>
<evidence type="ECO:0000256" key="2">
    <source>
        <dbReference type="ARBA" id="ARBA00022750"/>
    </source>
</evidence>
<dbReference type="PANTHER" id="PTHR47966">
    <property type="entry name" value="BETA-SITE APP-CLEAVING ENZYME, ISOFORM A-RELATED"/>
    <property type="match status" value="1"/>
</dbReference>
<keyword evidence="2 3" id="KW-0064">Aspartyl protease</keyword>
<evidence type="ECO:0000313" key="5">
    <source>
        <dbReference type="EMBL" id="KAK7967802.1"/>
    </source>
</evidence>
<sequence>MGDSPGKPSQKRDFFAEESLVVTDAYYPLLRAPPTRESFKVSRLQDGLQLRQTDSGTAPLRPIPKQTQYLMSVGIGNKSWSMIPDTGSADTWLMSSSFECLDRSHKQQNQGACNFGPSFPGTFPGGRIDEHLNISYGGGDTLYGDMGYADITIAGITVPKQQMSLVTSANIRGNGIFSGILGLGMRGLTTSYTGSDPSTDGPATAKEYAPIVETMTKKIAPLFSVAMSRDEGRSFISFGGVPPNVTTGEFATTPIRQISVNGGPKRWMYYGLMPDNMRASNTTTNQTWAKPTGMLVDTGTTLSYFPADVAQTINSLFVPPAEYGGTVVFAVRCDAVPPKVEIGIGGKAIPIHPSSLILPETRQSTPDGDYCLSGVGANVGLSILGNSFLQELLVVFDVSDKKQMKFAQRTDNATPQ</sequence>
<dbReference type="CDD" id="cd05471">
    <property type="entry name" value="pepsin_like"/>
    <property type="match status" value="1"/>
</dbReference>
<dbReference type="PANTHER" id="PTHR47966:SF47">
    <property type="entry name" value="ENDOPEPTIDASE, PUTATIVE (AFU_ORTHOLOGUE AFUA_3G01220)-RELATED"/>
    <property type="match status" value="1"/>
</dbReference>
<keyword evidence="3" id="KW-0378">Hydrolase</keyword>
<feature type="domain" description="Peptidase A1" evidence="4">
    <location>
        <begin position="69"/>
        <end position="407"/>
    </location>
</feature>